<dbReference type="Pfam" id="PF01266">
    <property type="entry name" value="DAO"/>
    <property type="match status" value="1"/>
</dbReference>
<dbReference type="InterPro" id="IPR006076">
    <property type="entry name" value="FAD-dep_OxRdtase"/>
</dbReference>
<keyword evidence="3" id="KW-1185">Reference proteome</keyword>
<gene>
    <name evidence="2" type="ORF">CMV30_04440</name>
</gene>
<dbReference type="Proteomes" id="UP000217265">
    <property type="component" value="Chromosome"/>
</dbReference>
<accession>A0A290QHB7</accession>
<evidence type="ECO:0000313" key="2">
    <source>
        <dbReference type="EMBL" id="ATC63262.1"/>
    </source>
</evidence>
<dbReference type="AlphaFoldDB" id="A0A290QHB7"/>
<dbReference type="GO" id="GO:0005737">
    <property type="term" value="C:cytoplasm"/>
    <property type="evidence" value="ECO:0007669"/>
    <property type="project" value="TreeGrafter"/>
</dbReference>
<proteinExistence type="predicted"/>
<protein>
    <recommendedName>
        <fullName evidence="1">FAD dependent oxidoreductase domain-containing protein</fullName>
    </recommendedName>
</protein>
<organism evidence="2 3">
    <name type="scientific">Nibricoccus aquaticus</name>
    <dbReference type="NCBI Taxonomy" id="2576891"/>
    <lineage>
        <taxon>Bacteria</taxon>
        <taxon>Pseudomonadati</taxon>
        <taxon>Verrucomicrobiota</taxon>
        <taxon>Opitutia</taxon>
        <taxon>Opitutales</taxon>
        <taxon>Opitutaceae</taxon>
        <taxon>Nibricoccus</taxon>
    </lineage>
</organism>
<reference evidence="2 3" key="1">
    <citation type="submission" date="2017-09" db="EMBL/GenBank/DDBJ databases">
        <title>Complete genome sequence of Verrucomicrobial strain HZ-65, isolated from freshwater.</title>
        <authorList>
            <person name="Choi A."/>
        </authorList>
    </citation>
    <scope>NUCLEOTIDE SEQUENCE [LARGE SCALE GENOMIC DNA]</scope>
    <source>
        <strain evidence="2 3">HZ-65</strain>
    </source>
</reference>
<dbReference type="EMBL" id="CP023344">
    <property type="protein sequence ID" value="ATC63262.1"/>
    <property type="molecule type" value="Genomic_DNA"/>
</dbReference>
<name>A0A290QHB7_9BACT</name>
<dbReference type="RefSeq" id="WP_096054894.1">
    <property type="nucleotide sequence ID" value="NZ_CP023344.1"/>
</dbReference>
<dbReference type="Gene3D" id="3.30.9.10">
    <property type="entry name" value="D-Amino Acid Oxidase, subunit A, domain 2"/>
    <property type="match status" value="1"/>
</dbReference>
<dbReference type="InterPro" id="IPR036188">
    <property type="entry name" value="FAD/NAD-bd_sf"/>
</dbReference>
<dbReference type="Gene3D" id="3.50.50.60">
    <property type="entry name" value="FAD/NAD(P)-binding domain"/>
    <property type="match status" value="1"/>
</dbReference>
<dbReference type="SUPFAM" id="SSF51971">
    <property type="entry name" value="Nucleotide-binding domain"/>
    <property type="match status" value="1"/>
</dbReference>
<sequence>MDPTLAHWLASSTLPRFPRLGTDLTTDVIIVGGGIVGITTAILCQRAGLTFALIERDRLARMDSGLTSAHLTAVSDLRFSEIVSNFGRRQARAIWDAGISAIDQIASLIRTENIACDFKWLSGFLHAPRADDFAMDNLIHEAAASRELGIPSDYISSIPVFHRPGVRFPRQAVFNPRKFLAGLVRNFGGKGSHVFEQTSVDEIQNRPIAIKAGNFTVTGRHLVLATHAAIATSSHATELKTPLAIVETHALSAKLPSQIAEGLFWDTDSPYHHLRIENRRSHDFAIFGGEDHAPGDSDAVHAPTRLAKRFMEIFPDATIDRQWSGHVVETSDGLPLIGSTTVDQFIATGFGGNGLTFGTLAACMAIDSIFARPNPWTVLFNPHRGKPGSYPPFGFANTAHQDFSFR</sequence>
<dbReference type="KEGG" id="vbh:CMV30_04440"/>
<dbReference type="PANTHER" id="PTHR13847">
    <property type="entry name" value="SARCOSINE DEHYDROGENASE-RELATED"/>
    <property type="match status" value="1"/>
</dbReference>
<dbReference type="OrthoDB" id="9767869at2"/>
<feature type="domain" description="FAD dependent oxidoreductase" evidence="1">
    <location>
        <begin position="27"/>
        <end position="362"/>
    </location>
</feature>
<evidence type="ECO:0000313" key="3">
    <source>
        <dbReference type="Proteomes" id="UP000217265"/>
    </source>
</evidence>
<evidence type="ECO:0000259" key="1">
    <source>
        <dbReference type="Pfam" id="PF01266"/>
    </source>
</evidence>